<keyword evidence="2" id="KW-0732">Signal</keyword>
<evidence type="ECO:0000256" key="1">
    <source>
        <dbReference type="SAM" id="MobiDB-lite"/>
    </source>
</evidence>
<gene>
    <name evidence="3" type="ORF">BCL57_001560</name>
    <name evidence="4" type="ORF">SAMN04489721_3484</name>
</gene>
<evidence type="ECO:0000256" key="2">
    <source>
        <dbReference type="SAM" id="SignalP"/>
    </source>
</evidence>
<accession>A0A1H2A3A0</accession>
<reference evidence="3" key="3">
    <citation type="submission" date="2022-06" db="EMBL/GenBank/DDBJ databases">
        <title>Genomic Encyclopedia of Type Strains, Phase III (KMG-III): the genomes of soil and plant-associated and newly described type strains.</title>
        <authorList>
            <person name="Whitman W."/>
        </authorList>
    </citation>
    <scope>NUCLEOTIDE SEQUENCE</scope>
    <source>
        <strain evidence="3">CPCC 202695</strain>
    </source>
</reference>
<dbReference type="EMBL" id="LT629755">
    <property type="protein sequence ID" value="SDT40367.1"/>
    <property type="molecule type" value="Genomic_DNA"/>
</dbReference>
<feature type="region of interest" description="Disordered" evidence="1">
    <location>
        <begin position="28"/>
        <end position="61"/>
    </location>
</feature>
<sequence length="260" mass="27668">MSTRFAGRAASASVALMALTVLLTGCSSPGSPTAEERQPAAESSAPPSPSPSQTGCPNPYGGSCLGPVDAGEYRTTTFTPRITYTVPEGWTNFEDLIGNFALFRQEDADGQLTPRGGSFLGIFSNVHAPAIDCREAWQEGVGTTPAELVAWYQSLPGLIVAEPVEVTVGGLEGLQVDLELEEGDDTCTFDGNDGIPLIMGDGVSSLHHVILDEMDIRLVLLEWGDGGNIALEITNTREQHNAEEFRSLVQPIVDSLVFEQ</sequence>
<dbReference type="EMBL" id="SODL02000002">
    <property type="protein sequence ID" value="MCP2367406.1"/>
    <property type="molecule type" value="Genomic_DNA"/>
</dbReference>
<dbReference type="Proteomes" id="UP000893823">
    <property type="component" value="Unassembled WGS sequence"/>
</dbReference>
<dbReference type="AlphaFoldDB" id="A0A1H2A3A0"/>
<feature type="signal peptide" evidence="2">
    <location>
        <begin position="1"/>
        <end position="34"/>
    </location>
</feature>
<evidence type="ECO:0000313" key="3">
    <source>
        <dbReference type="EMBL" id="MCP2367406.1"/>
    </source>
</evidence>
<dbReference type="OrthoDB" id="4905381at2"/>
<name>A0A1H2A3A0_9MICO</name>
<dbReference type="Proteomes" id="UP000199482">
    <property type="component" value="Chromosome I"/>
</dbReference>
<keyword evidence="6" id="KW-1185">Reference proteome</keyword>
<protein>
    <recommendedName>
        <fullName evidence="7">Lipoprotein</fullName>
    </recommendedName>
</protein>
<evidence type="ECO:0000313" key="4">
    <source>
        <dbReference type="EMBL" id="SDT40367.1"/>
    </source>
</evidence>
<reference evidence="5" key="2">
    <citation type="submission" date="2016-10" db="EMBL/GenBank/DDBJ databases">
        <authorList>
            <person name="Varghese N."/>
            <person name="Submissions S."/>
        </authorList>
    </citation>
    <scope>NUCLEOTIDE SEQUENCE [LARGE SCALE GENOMIC DNA]</scope>
    <source>
        <strain evidence="5">CPCC 202695</strain>
    </source>
</reference>
<reference evidence="4" key="1">
    <citation type="submission" date="2016-10" db="EMBL/GenBank/DDBJ databases">
        <authorList>
            <person name="de Groot N.N."/>
        </authorList>
    </citation>
    <scope>NUCLEOTIDE SEQUENCE [LARGE SCALE GENOMIC DNA]</scope>
    <source>
        <strain evidence="4">CPCC 202695</strain>
    </source>
</reference>
<dbReference type="STRING" id="589382.SAMN04489721_3484"/>
<evidence type="ECO:0000313" key="6">
    <source>
        <dbReference type="Proteomes" id="UP000893823"/>
    </source>
</evidence>
<proteinExistence type="predicted"/>
<dbReference type="RefSeq" id="WP_092675256.1">
    <property type="nucleotide sequence ID" value="NZ_BMDN01000002.1"/>
</dbReference>
<dbReference type="PROSITE" id="PS51257">
    <property type="entry name" value="PROKAR_LIPOPROTEIN"/>
    <property type="match status" value="1"/>
</dbReference>
<evidence type="ECO:0000313" key="5">
    <source>
        <dbReference type="Proteomes" id="UP000199482"/>
    </source>
</evidence>
<feature type="chain" id="PRO_5009268390" description="Lipoprotein" evidence="2">
    <location>
        <begin position="35"/>
        <end position="260"/>
    </location>
</feature>
<evidence type="ECO:0008006" key="7">
    <source>
        <dbReference type="Google" id="ProtNLM"/>
    </source>
</evidence>
<organism evidence="4 5">
    <name type="scientific">Agromyces flavus</name>
    <dbReference type="NCBI Taxonomy" id="589382"/>
    <lineage>
        <taxon>Bacteria</taxon>
        <taxon>Bacillati</taxon>
        <taxon>Actinomycetota</taxon>
        <taxon>Actinomycetes</taxon>
        <taxon>Micrococcales</taxon>
        <taxon>Microbacteriaceae</taxon>
        <taxon>Agromyces</taxon>
    </lineage>
</organism>